<feature type="transmembrane region" description="Helical" evidence="8">
    <location>
        <begin position="287"/>
        <end position="312"/>
    </location>
</feature>
<dbReference type="PRINTS" id="PR00171">
    <property type="entry name" value="SUGRTRNSPORT"/>
</dbReference>
<dbReference type="GO" id="GO:0022857">
    <property type="term" value="F:transmembrane transporter activity"/>
    <property type="evidence" value="ECO:0007669"/>
    <property type="project" value="InterPro"/>
</dbReference>
<dbReference type="PROSITE" id="PS00217">
    <property type="entry name" value="SUGAR_TRANSPORT_2"/>
    <property type="match status" value="1"/>
</dbReference>
<dbReference type="PANTHER" id="PTHR48021">
    <property type="match status" value="1"/>
</dbReference>
<dbReference type="SUPFAM" id="SSF103473">
    <property type="entry name" value="MFS general substrate transporter"/>
    <property type="match status" value="1"/>
</dbReference>
<keyword evidence="2" id="KW-1003">Cell membrane</keyword>
<feature type="transmembrane region" description="Helical" evidence="8">
    <location>
        <begin position="58"/>
        <end position="76"/>
    </location>
</feature>
<dbReference type="PROSITE" id="PS50850">
    <property type="entry name" value="MFS"/>
    <property type="match status" value="1"/>
</dbReference>
<proteinExistence type="evidence at transcript level"/>
<dbReference type="GO" id="GO:0005886">
    <property type="term" value="C:plasma membrane"/>
    <property type="evidence" value="ECO:0007669"/>
    <property type="project" value="UniProtKB-SubCell"/>
</dbReference>
<dbReference type="EMBL" id="MN971590">
    <property type="protein sequence ID" value="QKV49891.1"/>
    <property type="molecule type" value="mRNA"/>
</dbReference>
<protein>
    <submittedName>
        <fullName evidence="10">Trehalose transporter 1b</fullName>
    </submittedName>
</protein>
<dbReference type="AlphaFoldDB" id="A0A7D4X8C7"/>
<feature type="domain" description="Major facilitator superfamily (MFS) profile" evidence="9">
    <location>
        <begin position="15"/>
        <end position="445"/>
    </location>
</feature>
<keyword evidence="3 8" id="KW-0812">Transmembrane</keyword>
<evidence type="ECO:0000256" key="5">
    <source>
        <dbReference type="ARBA" id="ARBA00023136"/>
    </source>
</evidence>
<feature type="transmembrane region" description="Helical" evidence="8">
    <location>
        <begin position="319"/>
        <end position="341"/>
    </location>
</feature>
<name>A0A7D4X8C7_9CUCU</name>
<evidence type="ECO:0000256" key="4">
    <source>
        <dbReference type="ARBA" id="ARBA00022989"/>
    </source>
</evidence>
<feature type="transmembrane region" description="Helical" evidence="8">
    <location>
        <begin position="391"/>
        <end position="411"/>
    </location>
</feature>
<sequence>MKKFSLCRLFGARIYQYLAAVTATLCILSSEMHFGWSSPSLPALTKGTYRFQITGHEASWLAVALLPGTILGAVLAGKLTGILGRRKVILLTSIPLLAGWIMIGLANNVTVLYVARFVAGISSGLSFSTVPMYLGEIAEPQIRGMLASLCPVFVVFGILLINILGNYLPIDTTAFVSCIFPVILFLTFIWMPESPSFLLQRNRTEEAKATLVTLRGEEAAKIELEILTQNLVQQTEDNKSIMWSLFLDKVNRRAATIGYGLRTIQQFCGATAITFYCKTIFEEEEDFFSANLSTILYFSLQLVIAFIAIFVVDIFGRKPLLLVSSSGCCLTLLVMSAYLYVKESTSIDTSHLSFVPLLVLFLNVGFFSIGVRNIPLLMMGEVFSPRVKPIALCFGTIYYSIMAIVSAKIFYLTKDAFGMYVPFLIFGFLTFLSIFFVVFVVPETKGLRLEDIQLKLGKKKDVGGVMFKLGMTNDVQVTEL</sequence>
<dbReference type="InterPro" id="IPR036259">
    <property type="entry name" value="MFS_trans_sf"/>
</dbReference>
<dbReference type="InterPro" id="IPR005828">
    <property type="entry name" value="MFS_sugar_transport-like"/>
</dbReference>
<gene>
    <name evidence="10" type="primary">Tret1b</name>
</gene>
<comment type="subcellular location">
    <subcellularLocation>
        <location evidence="1">Cell membrane</location>
        <topology evidence="1">Multi-pass membrane protein</topology>
    </subcellularLocation>
</comment>
<evidence type="ECO:0000313" key="10">
    <source>
        <dbReference type="EMBL" id="QKV49891.1"/>
    </source>
</evidence>
<evidence type="ECO:0000256" key="6">
    <source>
        <dbReference type="ARBA" id="ARBA00023180"/>
    </source>
</evidence>
<evidence type="ECO:0000256" key="8">
    <source>
        <dbReference type="SAM" id="Phobius"/>
    </source>
</evidence>
<keyword evidence="5 8" id="KW-0472">Membrane</keyword>
<dbReference type="PANTHER" id="PTHR48021:SF46">
    <property type="entry name" value="MAJOR FACILITATOR SUPERFAMILY (MFS) PROFILE DOMAIN-CONTAINING PROTEIN"/>
    <property type="match status" value="1"/>
</dbReference>
<feature type="transmembrane region" description="Helical" evidence="8">
    <location>
        <begin position="353"/>
        <end position="371"/>
    </location>
</feature>
<feature type="transmembrane region" description="Helical" evidence="8">
    <location>
        <begin position="174"/>
        <end position="191"/>
    </location>
</feature>
<evidence type="ECO:0000256" key="7">
    <source>
        <dbReference type="ARBA" id="ARBA00024348"/>
    </source>
</evidence>
<evidence type="ECO:0000256" key="2">
    <source>
        <dbReference type="ARBA" id="ARBA00022475"/>
    </source>
</evidence>
<accession>A0A7D4X8C7</accession>
<keyword evidence="4 8" id="KW-1133">Transmembrane helix</keyword>
<dbReference type="Gene3D" id="1.20.1250.20">
    <property type="entry name" value="MFS general substrate transporter like domains"/>
    <property type="match status" value="1"/>
</dbReference>
<keyword evidence="6" id="KW-0325">Glycoprotein</keyword>
<dbReference type="InterPro" id="IPR003663">
    <property type="entry name" value="Sugar/inositol_transpt"/>
</dbReference>
<dbReference type="InterPro" id="IPR020846">
    <property type="entry name" value="MFS_dom"/>
</dbReference>
<evidence type="ECO:0000256" key="3">
    <source>
        <dbReference type="ARBA" id="ARBA00022692"/>
    </source>
</evidence>
<evidence type="ECO:0000256" key="1">
    <source>
        <dbReference type="ARBA" id="ARBA00004651"/>
    </source>
</evidence>
<feature type="transmembrane region" description="Helical" evidence="8">
    <location>
        <begin position="88"/>
        <end position="107"/>
    </location>
</feature>
<dbReference type="Pfam" id="PF00083">
    <property type="entry name" value="Sugar_tr"/>
    <property type="match status" value="1"/>
</dbReference>
<dbReference type="InterPro" id="IPR005829">
    <property type="entry name" value="Sugar_transporter_CS"/>
</dbReference>
<comment type="similarity">
    <text evidence="7">Belongs to the major facilitator superfamily. Sugar transporter (TC 2.A.1.1) family. Trehalose transporter subfamily.</text>
</comment>
<reference evidence="10" key="1">
    <citation type="journal article" date="2020" name="J. Asia-Pac. Entomol.">
        <title>Molecular characterization and functional analysis of two trehalose transporter genes in the cabbage beetle, Colaphellus bowringi.</title>
        <authorList>
            <person name="Li J.-X."/>
            <person name="Cao Z."/>
            <person name="Guo S."/>
            <person name="Tian Z."/>
            <person name="Liu W."/>
            <person name="Zhu F."/>
            <person name="Wang X.-P."/>
        </authorList>
    </citation>
    <scope>NUCLEOTIDE SEQUENCE</scope>
</reference>
<feature type="transmembrane region" description="Helical" evidence="8">
    <location>
        <begin position="146"/>
        <end position="168"/>
    </location>
</feature>
<dbReference type="PROSITE" id="PS00216">
    <property type="entry name" value="SUGAR_TRANSPORT_1"/>
    <property type="match status" value="1"/>
</dbReference>
<dbReference type="FunFam" id="1.20.1250.20:FF:000055">
    <property type="entry name" value="Facilitated trehalose transporter Tret1-2 homolog"/>
    <property type="match status" value="1"/>
</dbReference>
<feature type="transmembrane region" description="Helical" evidence="8">
    <location>
        <begin position="417"/>
        <end position="441"/>
    </location>
</feature>
<evidence type="ECO:0000259" key="9">
    <source>
        <dbReference type="PROSITE" id="PS50850"/>
    </source>
</evidence>
<dbReference type="InterPro" id="IPR050549">
    <property type="entry name" value="MFS_Trehalose_Transporter"/>
</dbReference>
<organism evidence="10">
    <name type="scientific">Colaphellus bowringi</name>
    <dbReference type="NCBI Taxonomy" id="561076"/>
    <lineage>
        <taxon>Eukaryota</taxon>
        <taxon>Metazoa</taxon>
        <taxon>Ecdysozoa</taxon>
        <taxon>Arthropoda</taxon>
        <taxon>Hexapoda</taxon>
        <taxon>Insecta</taxon>
        <taxon>Pterygota</taxon>
        <taxon>Neoptera</taxon>
        <taxon>Endopterygota</taxon>
        <taxon>Coleoptera</taxon>
        <taxon>Polyphaga</taxon>
        <taxon>Cucujiformia</taxon>
        <taxon>Chrysomeloidea</taxon>
        <taxon>Chrysomelidae</taxon>
        <taxon>Chrysomelinae</taxon>
        <taxon>Chrysomelini</taxon>
        <taxon>Colaphellus</taxon>
    </lineage>
</organism>